<dbReference type="Gene3D" id="1.10.443.10">
    <property type="entry name" value="Intergrase catalytic core"/>
    <property type="match status" value="1"/>
</dbReference>
<sequence>MAKILTDAVVRKATRPGIIWDGAATGLGLKVLPSAKRVWVMQLVWPGQKTQSRRRLGHYPAMSLADAREKAQEFYALAKSGVDPFAKAEEERADADARRRAEELAARTFGDFAEQFITERSGNRRAKTDAREIRRNLISIWGDRPLRSITPRDVRELITALRMRAPYEAKNAWTHTVGIFKAAVHEELIEASPCASLDKRLLFKDAGISPRDRILSEDEVFALWRAAGRIGHPYGDFYRLLLLTGLRVNELGRARWSELHPQLRSVIRDAGKKGAQIDWTRIKDETKLLTIPAARFKSKLEHLVPLSDDACQILADLPRFADCDFLFTTTGTVPINGHSKAKRALDASIVRTLRAMAKQRGDDPRSVTPERWVLHDLRRVVRTNLAALQVDDHVAEMAIGHGRTGLQRVYDQHKYLPEIRQAMIAWAVRLGEITQPAPTPPLEPSKVVAFNGPRRAAI</sequence>
<dbReference type="InterPro" id="IPR011010">
    <property type="entry name" value="DNA_brk_join_enz"/>
</dbReference>
<accession>A0ABW3JCJ6</accession>
<evidence type="ECO:0000256" key="2">
    <source>
        <dbReference type="ARBA" id="ARBA00022908"/>
    </source>
</evidence>
<dbReference type="Gene3D" id="1.10.150.130">
    <property type="match status" value="1"/>
</dbReference>
<dbReference type="InterPro" id="IPR050808">
    <property type="entry name" value="Phage_Integrase"/>
</dbReference>
<dbReference type="Proteomes" id="UP001597102">
    <property type="component" value="Unassembled WGS sequence"/>
</dbReference>
<dbReference type="RefSeq" id="WP_379090128.1">
    <property type="nucleotide sequence ID" value="NZ_JBHTJO010000001.1"/>
</dbReference>
<dbReference type="CDD" id="cd00801">
    <property type="entry name" value="INT_P4_C"/>
    <property type="match status" value="1"/>
</dbReference>
<dbReference type="InterPro" id="IPR010998">
    <property type="entry name" value="Integrase_recombinase_N"/>
</dbReference>
<evidence type="ECO:0000256" key="3">
    <source>
        <dbReference type="ARBA" id="ARBA00023125"/>
    </source>
</evidence>
<feature type="domain" description="Tyr recombinase" evidence="5">
    <location>
        <begin position="210"/>
        <end position="424"/>
    </location>
</feature>
<evidence type="ECO:0000313" key="7">
    <source>
        <dbReference type="Proteomes" id="UP001597102"/>
    </source>
</evidence>
<gene>
    <name evidence="6" type="ORF">ACFQ2F_11935</name>
</gene>
<evidence type="ECO:0000256" key="4">
    <source>
        <dbReference type="ARBA" id="ARBA00023172"/>
    </source>
</evidence>
<evidence type="ECO:0000256" key="1">
    <source>
        <dbReference type="ARBA" id="ARBA00008857"/>
    </source>
</evidence>
<comment type="caution">
    <text evidence="6">The sequence shown here is derived from an EMBL/GenBank/DDBJ whole genome shotgun (WGS) entry which is preliminary data.</text>
</comment>
<keyword evidence="2" id="KW-0229">DNA integration</keyword>
<dbReference type="InterPro" id="IPR013762">
    <property type="entry name" value="Integrase-like_cat_sf"/>
</dbReference>
<dbReference type="SUPFAM" id="SSF56349">
    <property type="entry name" value="DNA breaking-rejoining enzymes"/>
    <property type="match status" value="1"/>
</dbReference>
<dbReference type="InterPro" id="IPR002104">
    <property type="entry name" value="Integrase_catalytic"/>
</dbReference>
<keyword evidence="4" id="KW-0233">DNA recombination</keyword>
<evidence type="ECO:0000259" key="5">
    <source>
        <dbReference type="PROSITE" id="PS51898"/>
    </source>
</evidence>
<dbReference type="Gene3D" id="3.30.160.390">
    <property type="entry name" value="Integrase, DNA-binding domain"/>
    <property type="match status" value="1"/>
</dbReference>
<reference evidence="7" key="1">
    <citation type="journal article" date="2019" name="Int. J. Syst. Evol. Microbiol.">
        <title>The Global Catalogue of Microorganisms (GCM) 10K type strain sequencing project: providing services to taxonomists for standard genome sequencing and annotation.</title>
        <authorList>
            <consortium name="The Broad Institute Genomics Platform"/>
            <consortium name="The Broad Institute Genome Sequencing Center for Infectious Disease"/>
            <person name="Wu L."/>
            <person name="Ma J."/>
        </authorList>
    </citation>
    <scope>NUCLEOTIDE SEQUENCE [LARGE SCALE GENOMIC DNA]</scope>
    <source>
        <strain evidence="7">CCUG 61697</strain>
    </source>
</reference>
<dbReference type="InterPro" id="IPR038488">
    <property type="entry name" value="Integrase_DNA-bd_sf"/>
</dbReference>
<organism evidence="6 7">
    <name type="scientific">Methyloligella solikamskensis</name>
    <dbReference type="NCBI Taxonomy" id="1177756"/>
    <lineage>
        <taxon>Bacteria</taxon>
        <taxon>Pseudomonadati</taxon>
        <taxon>Pseudomonadota</taxon>
        <taxon>Alphaproteobacteria</taxon>
        <taxon>Hyphomicrobiales</taxon>
        <taxon>Hyphomicrobiaceae</taxon>
        <taxon>Methyloligella</taxon>
    </lineage>
</organism>
<protein>
    <submittedName>
        <fullName evidence="6">Tyrosine-type recombinase/integrase</fullName>
    </submittedName>
</protein>
<name>A0ABW3JCJ6_9HYPH</name>
<evidence type="ECO:0000313" key="6">
    <source>
        <dbReference type="EMBL" id="MFD0987806.1"/>
    </source>
</evidence>
<dbReference type="Pfam" id="PF00589">
    <property type="entry name" value="Phage_integrase"/>
    <property type="match status" value="1"/>
</dbReference>
<dbReference type="Pfam" id="PF13356">
    <property type="entry name" value="Arm-DNA-bind_3"/>
    <property type="match status" value="1"/>
</dbReference>
<dbReference type="PANTHER" id="PTHR30629">
    <property type="entry name" value="PROPHAGE INTEGRASE"/>
    <property type="match status" value="1"/>
</dbReference>
<comment type="similarity">
    <text evidence="1">Belongs to the 'phage' integrase family.</text>
</comment>
<dbReference type="EMBL" id="JBHTJO010000001">
    <property type="protein sequence ID" value="MFD0987806.1"/>
    <property type="molecule type" value="Genomic_DNA"/>
</dbReference>
<keyword evidence="3" id="KW-0238">DNA-binding</keyword>
<keyword evidence="7" id="KW-1185">Reference proteome</keyword>
<dbReference type="InterPro" id="IPR025166">
    <property type="entry name" value="Integrase_DNA_bind_dom"/>
</dbReference>
<dbReference type="PANTHER" id="PTHR30629:SF2">
    <property type="entry name" value="PROPHAGE INTEGRASE INTS-RELATED"/>
    <property type="match status" value="1"/>
</dbReference>
<dbReference type="PROSITE" id="PS51898">
    <property type="entry name" value="TYR_RECOMBINASE"/>
    <property type="match status" value="1"/>
</dbReference>
<proteinExistence type="inferred from homology"/>